<dbReference type="EMBL" id="CP048630">
    <property type="protein sequence ID" value="QIB34691.1"/>
    <property type="molecule type" value="Genomic_DNA"/>
</dbReference>
<feature type="domain" description="Fumarylacetoacetase-like C-terminal" evidence="3">
    <location>
        <begin position="77"/>
        <end position="282"/>
    </location>
</feature>
<evidence type="ECO:0000313" key="5">
    <source>
        <dbReference type="Proteomes" id="UP000464751"/>
    </source>
</evidence>
<evidence type="ECO:0000313" key="4">
    <source>
        <dbReference type="EMBL" id="QIB34691.1"/>
    </source>
</evidence>
<dbReference type="RefSeq" id="WP_163075834.1">
    <property type="nucleotide sequence ID" value="NZ_CP048630.1"/>
</dbReference>
<dbReference type="FunFam" id="3.90.850.10:FF:000002">
    <property type="entry name" value="2-hydroxyhepta-2,4-diene-1,7-dioate isomerase"/>
    <property type="match status" value="1"/>
</dbReference>
<accession>A0A6P1YPN7</accession>
<name>A0A6P1YPN7_9HYPH</name>
<evidence type="ECO:0000259" key="3">
    <source>
        <dbReference type="Pfam" id="PF01557"/>
    </source>
</evidence>
<dbReference type="KEGG" id="apra:G3A50_13960"/>
<comment type="similarity">
    <text evidence="1">Belongs to the FAH family.</text>
</comment>
<dbReference type="Gene3D" id="3.90.850.10">
    <property type="entry name" value="Fumarylacetoacetase-like, C-terminal domain"/>
    <property type="match status" value="1"/>
</dbReference>
<gene>
    <name evidence="4" type="ORF">G3A50_13960</name>
</gene>
<evidence type="ECO:0000256" key="1">
    <source>
        <dbReference type="ARBA" id="ARBA00010211"/>
    </source>
</evidence>
<dbReference type="PANTHER" id="PTHR42796">
    <property type="entry name" value="FUMARYLACETOACETATE HYDROLASE DOMAIN-CONTAINING PROTEIN 2A-RELATED"/>
    <property type="match status" value="1"/>
</dbReference>
<dbReference type="PANTHER" id="PTHR42796:SF4">
    <property type="entry name" value="FUMARYLACETOACETATE HYDROLASE DOMAIN-CONTAINING PROTEIN 2A"/>
    <property type="match status" value="1"/>
</dbReference>
<proteinExistence type="inferred from homology"/>
<dbReference type="GO" id="GO:0016853">
    <property type="term" value="F:isomerase activity"/>
    <property type="evidence" value="ECO:0007669"/>
    <property type="project" value="UniProtKB-ARBA"/>
</dbReference>
<dbReference type="GO" id="GO:0046872">
    <property type="term" value="F:metal ion binding"/>
    <property type="evidence" value="ECO:0007669"/>
    <property type="project" value="UniProtKB-KW"/>
</dbReference>
<evidence type="ECO:0000256" key="2">
    <source>
        <dbReference type="ARBA" id="ARBA00022723"/>
    </source>
</evidence>
<dbReference type="InterPro" id="IPR011234">
    <property type="entry name" value="Fumarylacetoacetase-like_C"/>
</dbReference>
<dbReference type="AlphaFoldDB" id="A0A6P1YPN7"/>
<dbReference type="GO" id="GO:0016787">
    <property type="term" value="F:hydrolase activity"/>
    <property type="evidence" value="ECO:0007669"/>
    <property type="project" value="UniProtKB-KW"/>
</dbReference>
<keyword evidence="5" id="KW-1185">Reference proteome</keyword>
<keyword evidence="2" id="KW-0479">Metal-binding</keyword>
<dbReference type="GO" id="GO:0019752">
    <property type="term" value="P:carboxylic acid metabolic process"/>
    <property type="evidence" value="ECO:0007669"/>
    <property type="project" value="UniProtKB-ARBA"/>
</dbReference>
<keyword evidence="4" id="KW-0378">Hydrolase</keyword>
<dbReference type="Proteomes" id="UP000464751">
    <property type="component" value="Chromosome"/>
</dbReference>
<dbReference type="Pfam" id="PF01557">
    <property type="entry name" value="FAA_hydrolase"/>
    <property type="match status" value="1"/>
</dbReference>
<dbReference type="InterPro" id="IPR051121">
    <property type="entry name" value="FAH"/>
</dbReference>
<dbReference type="InterPro" id="IPR036663">
    <property type="entry name" value="Fumarylacetoacetase_C_sf"/>
</dbReference>
<dbReference type="SUPFAM" id="SSF56529">
    <property type="entry name" value="FAH"/>
    <property type="match status" value="1"/>
</dbReference>
<organism evidence="4 5">
    <name type="scientific">Ancylobacter pratisalsi</name>
    <dbReference type="NCBI Taxonomy" id="1745854"/>
    <lineage>
        <taxon>Bacteria</taxon>
        <taxon>Pseudomonadati</taxon>
        <taxon>Pseudomonadota</taxon>
        <taxon>Alphaproteobacteria</taxon>
        <taxon>Hyphomicrobiales</taxon>
        <taxon>Xanthobacteraceae</taxon>
        <taxon>Ancylobacter</taxon>
    </lineage>
</organism>
<sequence length="294" mass="31511">MRYVSYENNGGPRLGVVIGSEVVDVAANVPGAPATMLELIRAGADVSSKVEAACAQAAERVPLARCRLLSPLSNPGKFVCLGLNYAEHAKEGGHDLPDYPSMFLRATTSLIGPGDPMIVPSCSSHLDYEAELTIVIGERCRHVPESEAKSVIFGYTVFNDGSVRDYQRRTNQWTAGKNFDGTGALGPWIVTADEVPDNAKGLGIRTRLNGQVMQDSNTDYMIFSVYRTIAILSEIMTLEPGDLIATGTPNGVGHARKPPVWMRPGDVVEVEVDGIGTLSNPIAAEVEARERAIA</sequence>
<protein>
    <submittedName>
        <fullName evidence="4">Fumarylacetoacetate hydrolase family protein</fullName>
    </submittedName>
</protein>
<reference evidence="4 5" key="1">
    <citation type="submission" date="2020-02" db="EMBL/GenBank/DDBJ databases">
        <authorList>
            <person name="Li G."/>
        </authorList>
    </citation>
    <scope>NUCLEOTIDE SEQUENCE [LARGE SCALE GENOMIC DNA]</scope>
    <source>
        <strain evidence="4 5">DSM 102029</strain>
    </source>
</reference>